<evidence type="ECO:0000256" key="1">
    <source>
        <dbReference type="SAM" id="SignalP"/>
    </source>
</evidence>
<accession>A0A1G2LSC1</accession>
<evidence type="ECO:0000313" key="3">
    <source>
        <dbReference type="Proteomes" id="UP000178116"/>
    </source>
</evidence>
<feature type="chain" id="PRO_5009583579" description="Outer membrane protein beta-barrel domain-containing protein" evidence="1">
    <location>
        <begin position="26"/>
        <end position="156"/>
    </location>
</feature>
<evidence type="ECO:0000313" key="2">
    <source>
        <dbReference type="EMBL" id="OHA14548.1"/>
    </source>
</evidence>
<feature type="signal peptide" evidence="1">
    <location>
        <begin position="1"/>
        <end position="25"/>
    </location>
</feature>
<gene>
    <name evidence="2" type="ORF">A3A10_03225</name>
</gene>
<organism evidence="2 3">
    <name type="scientific">Candidatus Tagabacteria bacterium RIFCSPLOWO2_01_FULL_42_9</name>
    <dbReference type="NCBI Taxonomy" id="1802296"/>
    <lineage>
        <taxon>Bacteria</taxon>
        <taxon>Candidatus Tagaibacteriota</taxon>
    </lineage>
</organism>
<name>A0A1G2LSC1_9BACT</name>
<keyword evidence="1" id="KW-0732">Signal</keyword>
<dbReference type="AlphaFoldDB" id="A0A1G2LSC1"/>
<dbReference type="Proteomes" id="UP000178116">
    <property type="component" value="Unassembled WGS sequence"/>
</dbReference>
<dbReference type="EMBL" id="MHRA01000046">
    <property type="protein sequence ID" value="OHA14548.1"/>
    <property type="molecule type" value="Genomic_DNA"/>
</dbReference>
<evidence type="ECO:0008006" key="4">
    <source>
        <dbReference type="Google" id="ProtNLM"/>
    </source>
</evidence>
<protein>
    <recommendedName>
        <fullName evidence="4">Outer membrane protein beta-barrel domain-containing protein</fullName>
    </recommendedName>
</protein>
<reference evidence="2 3" key="1">
    <citation type="journal article" date="2016" name="Nat. Commun.">
        <title>Thousands of microbial genomes shed light on interconnected biogeochemical processes in an aquifer system.</title>
        <authorList>
            <person name="Anantharaman K."/>
            <person name="Brown C.T."/>
            <person name="Hug L.A."/>
            <person name="Sharon I."/>
            <person name="Castelle C.J."/>
            <person name="Probst A.J."/>
            <person name="Thomas B.C."/>
            <person name="Singh A."/>
            <person name="Wilkins M.J."/>
            <person name="Karaoz U."/>
            <person name="Brodie E.L."/>
            <person name="Williams K.H."/>
            <person name="Hubbard S.S."/>
            <person name="Banfield J.F."/>
        </authorList>
    </citation>
    <scope>NUCLEOTIDE SEQUENCE [LARGE SCALE GENOMIC DNA]</scope>
</reference>
<comment type="caution">
    <text evidence="2">The sequence shown here is derived from an EMBL/GenBank/DDBJ whole genome shotgun (WGS) entry which is preliminary data.</text>
</comment>
<sequence length="156" mass="18008">MRKFLFGFVILAAMFSFVNPYAVQAESLIKYEGYAQIHYYPAHNEFDPNPGVDFKDRVVSRYGSEFALNLRLARFPRLFVFGEAKTYFGDSRPQISYNHKVAPIVTNAIYGVGYELVKNKLEIRAAHGEWYGHGDSYKGERLLWSSIGLRYNFGNR</sequence>
<proteinExistence type="predicted"/>